<dbReference type="SUPFAM" id="SSF46626">
    <property type="entry name" value="Cytochrome c"/>
    <property type="match status" value="1"/>
</dbReference>
<dbReference type="Proteomes" id="UP000008631">
    <property type="component" value="Chromosome"/>
</dbReference>
<dbReference type="HOGENOM" id="CLU_996691_0_0_0"/>
<name>E8R037_ISOPI</name>
<dbReference type="InParanoid" id="E8R037"/>
<reference evidence="2 3" key="2">
    <citation type="journal article" date="2011" name="Stand. Genomic Sci.">
        <title>Complete genome sequence of Isosphaera pallida type strain (IS1B).</title>
        <authorList>
            <consortium name="US DOE Joint Genome Institute (JGI-PGF)"/>
            <person name="Goker M."/>
            <person name="Cleland D."/>
            <person name="Saunders E."/>
            <person name="Lapidus A."/>
            <person name="Nolan M."/>
            <person name="Lucas S."/>
            <person name="Hammon N."/>
            <person name="Deshpande S."/>
            <person name="Cheng J.F."/>
            <person name="Tapia R."/>
            <person name="Han C."/>
            <person name="Goodwin L."/>
            <person name="Pitluck S."/>
            <person name="Liolios K."/>
            <person name="Pagani I."/>
            <person name="Ivanova N."/>
            <person name="Mavromatis K."/>
            <person name="Pati A."/>
            <person name="Chen A."/>
            <person name="Palaniappan K."/>
            <person name="Land M."/>
            <person name="Hauser L."/>
            <person name="Chang Y.J."/>
            <person name="Jeffries C.D."/>
            <person name="Detter J.C."/>
            <person name="Beck B."/>
            <person name="Woyke T."/>
            <person name="Bristow J."/>
            <person name="Eisen J.A."/>
            <person name="Markowitz V."/>
            <person name="Hugenholtz P."/>
            <person name="Kyrpides N.C."/>
            <person name="Klenk H.P."/>
        </authorList>
    </citation>
    <scope>NUCLEOTIDE SEQUENCE [LARGE SCALE GENOMIC DNA]</scope>
    <source>
        <strain evidence="3">ATCC 43644 / DSM 9630 / IS1B</strain>
    </source>
</reference>
<dbReference type="EMBL" id="CP002353">
    <property type="protein sequence ID" value="ADV61155.1"/>
    <property type="molecule type" value="Genomic_DNA"/>
</dbReference>
<proteinExistence type="predicted"/>
<dbReference type="OrthoDB" id="9805440at2"/>
<gene>
    <name evidence="2" type="ordered locus">Isop_0562</name>
</gene>
<dbReference type="eggNOG" id="COG2993">
    <property type="taxonomic scope" value="Bacteria"/>
</dbReference>
<dbReference type="KEGG" id="ipa:Isop_0562"/>
<evidence type="ECO:0000313" key="3">
    <source>
        <dbReference type="Proteomes" id="UP000008631"/>
    </source>
</evidence>
<dbReference type="GO" id="GO:0009055">
    <property type="term" value="F:electron transfer activity"/>
    <property type="evidence" value="ECO:0007669"/>
    <property type="project" value="InterPro"/>
</dbReference>
<keyword evidence="3" id="KW-1185">Reference proteome</keyword>
<dbReference type="STRING" id="575540.Isop_0562"/>
<evidence type="ECO:0000313" key="2">
    <source>
        <dbReference type="EMBL" id="ADV61155.1"/>
    </source>
</evidence>
<dbReference type="InterPro" id="IPR003468">
    <property type="entry name" value="Cyt_c_oxidase_monohaem-su/FixO"/>
</dbReference>
<dbReference type="Gene3D" id="1.10.760.10">
    <property type="entry name" value="Cytochrome c-like domain"/>
    <property type="match status" value="1"/>
</dbReference>
<dbReference type="GO" id="GO:0020037">
    <property type="term" value="F:heme binding"/>
    <property type="evidence" value="ECO:0007669"/>
    <property type="project" value="InterPro"/>
</dbReference>
<dbReference type="AlphaFoldDB" id="E8R037"/>
<protein>
    <submittedName>
        <fullName evidence="2">Cytochrome C oxidase mono-heme subunit/FixO</fullName>
    </submittedName>
</protein>
<dbReference type="InterPro" id="IPR036909">
    <property type="entry name" value="Cyt_c-like_dom_sf"/>
</dbReference>
<evidence type="ECO:0000256" key="1">
    <source>
        <dbReference type="SAM" id="MobiDB-lite"/>
    </source>
</evidence>
<feature type="region of interest" description="Disordered" evidence="1">
    <location>
        <begin position="238"/>
        <end position="279"/>
    </location>
</feature>
<accession>E8R037</accession>
<organism evidence="2 3">
    <name type="scientific">Isosphaera pallida (strain ATCC 43644 / DSM 9630 / IS1B)</name>
    <dbReference type="NCBI Taxonomy" id="575540"/>
    <lineage>
        <taxon>Bacteria</taxon>
        <taxon>Pseudomonadati</taxon>
        <taxon>Planctomycetota</taxon>
        <taxon>Planctomycetia</taxon>
        <taxon>Isosphaerales</taxon>
        <taxon>Isosphaeraceae</taxon>
        <taxon>Isosphaera</taxon>
    </lineage>
</organism>
<reference key="1">
    <citation type="submission" date="2010-11" db="EMBL/GenBank/DDBJ databases">
        <title>The complete sequence of chromosome of Isophaera pallida ATCC 43644.</title>
        <authorList>
            <consortium name="US DOE Joint Genome Institute (JGI-PGF)"/>
            <person name="Lucas S."/>
            <person name="Copeland A."/>
            <person name="Lapidus A."/>
            <person name="Bruce D."/>
            <person name="Goodwin L."/>
            <person name="Pitluck S."/>
            <person name="Kyrpides N."/>
            <person name="Mavromatis K."/>
            <person name="Pagani I."/>
            <person name="Ivanova N."/>
            <person name="Saunders E."/>
            <person name="Brettin T."/>
            <person name="Detter J.C."/>
            <person name="Han C."/>
            <person name="Tapia R."/>
            <person name="Land M."/>
            <person name="Hauser L."/>
            <person name="Markowitz V."/>
            <person name="Cheng J.-F."/>
            <person name="Hugenholtz P."/>
            <person name="Woyke T."/>
            <person name="Wu D."/>
            <person name="Eisen J.A."/>
        </authorList>
    </citation>
    <scope>NUCLEOTIDE SEQUENCE</scope>
    <source>
        <strain>ATCC 43644</strain>
    </source>
</reference>
<dbReference type="Pfam" id="PF02433">
    <property type="entry name" value="FixO"/>
    <property type="match status" value="1"/>
</dbReference>
<dbReference type="RefSeq" id="WP_013563444.1">
    <property type="nucleotide sequence ID" value="NC_014962.1"/>
</dbReference>
<sequence length="279" mass="31286">MFEHKSGVLLIAGVMFFALAFVSNAVVPAVMYADLPEKTAEELVNPNIRFQFEELARRFPEPFKKAFGEPPQSGTDEEKDAWWNQKVADALRTGLKVYKGEACWHCHSQFIRPVANEEVRWGPVAKSEEYANELQRPVLFGTRRVGPDLSRAGGRHSNDWHTVHFRRPTDIVPNSPMPQYPWFFEDGDSEKPNKKGLSIITYIQWQGSWLEEYPYYEDYKPSPLPDRQALVSAPIEGKAAPAAASLETKPATTEDSVPVARGGSSLPPLGEPAVTAEEE</sequence>